<evidence type="ECO:0000313" key="3">
    <source>
        <dbReference type="Proteomes" id="UP000052268"/>
    </source>
</evidence>
<dbReference type="PATRIC" id="fig|1114963.3.peg.3647"/>
<reference evidence="2 3" key="1">
    <citation type="journal article" date="2015" name="G3 (Bethesda)">
        <title>Insights into Ongoing Evolution of the Hexachlorocyclohexane Catabolic Pathway from Comparative Genomics of Ten Sphingomonadaceae Strains.</title>
        <authorList>
            <person name="Pearce S.L."/>
            <person name="Oakeshott J.G."/>
            <person name="Pandey G."/>
        </authorList>
    </citation>
    <scope>NUCLEOTIDE SEQUENCE [LARGE SCALE GENOMIC DNA]</scope>
    <source>
        <strain evidence="2 3">LL02</strain>
    </source>
</reference>
<dbReference type="EMBL" id="JACU01000008">
    <property type="protein sequence ID" value="KMS52932.1"/>
    <property type="molecule type" value="Genomic_DNA"/>
</dbReference>
<feature type="signal peptide" evidence="1">
    <location>
        <begin position="1"/>
        <end position="21"/>
    </location>
</feature>
<feature type="chain" id="PRO_5005291932" evidence="1">
    <location>
        <begin position="22"/>
        <end position="61"/>
    </location>
</feature>
<dbReference type="Proteomes" id="UP000052268">
    <property type="component" value="Unassembled WGS sequence"/>
</dbReference>
<proteinExistence type="predicted"/>
<dbReference type="AlphaFoldDB" id="A0A0J7XMM2"/>
<organism evidence="2 3">
    <name type="scientific">Novosphingobium barchaimii LL02</name>
    <dbReference type="NCBI Taxonomy" id="1114963"/>
    <lineage>
        <taxon>Bacteria</taxon>
        <taxon>Pseudomonadati</taxon>
        <taxon>Pseudomonadota</taxon>
        <taxon>Alphaproteobacteria</taxon>
        <taxon>Sphingomonadales</taxon>
        <taxon>Sphingomonadaceae</taxon>
        <taxon>Novosphingobium</taxon>
    </lineage>
</organism>
<keyword evidence="1" id="KW-0732">Signal</keyword>
<name>A0A0J7XMM2_9SPHN</name>
<evidence type="ECO:0000256" key="1">
    <source>
        <dbReference type="SAM" id="SignalP"/>
    </source>
</evidence>
<gene>
    <name evidence="2" type="ORF">V474_23970</name>
</gene>
<protein>
    <submittedName>
        <fullName evidence="2">Uncharacterized protein</fullName>
    </submittedName>
</protein>
<sequence>MIRLVQAQRPLVAAFALTAMAAAFLSAPAGHSPRPSLSSFFDATVPAPVTVRLVGISPVLM</sequence>
<keyword evidence="3" id="KW-1185">Reference proteome</keyword>
<evidence type="ECO:0000313" key="2">
    <source>
        <dbReference type="EMBL" id="KMS52932.1"/>
    </source>
</evidence>
<comment type="caution">
    <text evidence="2">The sequence shown here is derived from an EMBL/GenBank/DDBJ whole genome shotgun (WGS) entry which is preliminary data.</text>
</comment>
<accession>A0A0J7XMM2</accession>